<dbReference type="RefSeq" id="WP_206723314.1">
    <property type="nucleotide sequence ID" value="NZ_CP071090.1"/>
</dbReference>
<dbReference type="Proteomes" id="UP000662747">
    <property type="component" value="Chromosome"/>
</dbReference>
<name>A0ABX7NS71_9BACT</name>
<dbReference type="EMBL" id="CP071090">
    <property type="protein sequence ID" value="QSQ21737.1"/>
    <property type="molecule type" value="Genomic_DNA"/>
</dbReference>
<reference evidence="1 2" key="1">
    <citation type="submission" date="2021-02" db="EMBL/GenBank/DDBJ databases">
        <title>De Novo genome assembly of isolated myxobacteria.</title>
        <authorList>
            <person name="Stevens D.C."/>
        </authorList>
    </citation>
    <scope>NUCLEOTIDE SEQUENCE [LARGE SCALE GENOMIC DNA]</scope>
    <source>
        <strain evidence="2">SCPEA02</strain>
    </source>
</reference>
<proteinExistence type="predicted"/>
<protein>
    <submittedName>
        <fullName evidence="1">Uncharacterized protein</fullName>
    </submittedName>
</protein>
<evidence type="ECO:0000313" key="1">
    <source>
        <dbReference type="EMBL" id="QSQ21737.1"/>
    </source>
</evidence>
<sequence length="1830" mass="203015">MGVQRQFFLKEDNKGLGVDTNIVERAGDTLMRVFPVDNYEFPEEVKRQAREWHVLKVPLLGQQMLQGEQKPDWCGRTSASMVYNYFQLIKSGDPRPHYITHSRAGDPECLLDLRYPGGERAFYGPPYEPSLPKKGWAAIPDGGKYEIQSNFSQYHASDDGELPVPLSQLLADPKERPKGVGGVLRYRTSSDYSENIGHLLPRDLRHLADDIKKSEEQARERFAHLIDCLRANNPVVIYTGIGLRDRKNDVDPRHIIVICGYCILELGSVKQLWLVTADPSTKFELAKDLLPAPNAGGGVDLGHRLKPHHALFRMRSGLVADSYKLKGFASFNLVRATAFFEKNPQTLKTTEYDRILDHSDTHCGRYAYRQKRTDVPPEVVDSSFSRPKYSFPLRGNAASSHPWQCYYNNESLDTGIGGYYVLGLQRNLHGGVHLFPPANQAMAPVSAAAPGYVVAARLPAENSSSLAPEVAQALGSWPGFVLLRHEVEEPAGRKGTFYSLYMHLRSPVYPAATDPKQTRGALLDRYFRDVPWFQKLYRQRFGAWVCVSESAEAPPGTLRWAAGPVTDEDAKLPEAQGESAPRRLEVLREDGTTEPITVRTAKGRVQWVYKAPPGNLQAAMGALAHGKVATFDEPFFPVATGEVLGFAGPLPEERATPPANFQVPADPDVPGRRRQFTLRSGFLHFQVFCPEKDSENGIRLLTELAKQLDLGGARPIEFFEVTEDKEDNFLEVSEIQRHLTQALPPEDRAPFDKATKEVFEAADTITRSSMNYGTRVASLLDRNTSFAPEAEKPDWVSPCCRFAYPLKLEVETHFLPKPEQNRLASGGLYELELCFEQEVAGEWRRMECPRGGCGGEENGRKVCEPAVLQIDGNKLGAAKDGVIPLSLKVPALAERMTLKARGGFFIDQVLLRTPTDGRLLAEGITRRWRNVRLLQRSEWISENVKTVLEKVNASLGIETSEEARKLVAELAWCDPAREAHIARIPALSDQKPDAPGPKLFAADGRLAPGGRLENLHPVTAVWLLNVLDKQRKAWVRDDWTVPSFRQEDPSPLCAGWTVREAAPRVGEVVTAVVLDEDFGYDKQNRVTLLATQDGQELVLAGGREYGPGGNIVQAVQAGFWGKWSLVVADTAEPPRPLEPKAQPTFLSKTVTVDRPRLQGEQTPGEAVLTERPQRQADGSWRWRLPFEAAAPRELSAFLLLRTDTRESGPGSPYPERVLPVTVRAVVDTPVPVIDEKQFVLEGPAGEAEFITGLTTEGHSVLLKEKERLYVIEGHVRYKDCLAAMDIQVGWGLVKGLRQLAAKNVPFTLLHLSADGQACTLQSAADLERFKVAGARTLTRSFQGDIKLEFDLMVCDEPKASSAWVFDAERQHVLNCIPSARGSKLGARKFSEFQAVYRKEHGERLHVGLAAALWHAEKALGKLPLVIERIEASGMSCVIDASGKGAVDRVRAAAASGGFEVTEADPAKKSRLRLTVDPAAKNQAVATFHPGRIFESLNKSELPPGMELFYWFELVALNGQAFLHRSPGENTGEGDGSLPLAEFEALKAKTSEPIRATHEGPGRYRKVALREQVAATDKEPARHLAFKPAPRLGQCELELSACVRGAPEDLNRYTATFSRKAPKGTKWEPLKGFTKLRPEKLDLQGDNSVAEWRVSARIPYPQTPVEGATEFKLELVSDSVDCEPQQLEATGTYNFKPRWESALKVEQKGELLELRCHGEGLEVPLPGSKDERAWNVAREFEIVIKPDKADPHLEGIKPKLSEHLRYATPKPDGKRGGCDLEGDFVATLDLKALEPGVPYTFTLQRANKSPVRQTVIPPVESAPFTRTRDEE</sequence>
<gene>
    <name evidence="1" type="ORF">JY651_42390</name>
</gene>
<accession>A0ABX7NS71</accession>
<keyword evidence="2" id="KW-1185">Reference proteome</keyword>
<organism evidence="1 2">
    <name type="scientific">Pyxidicoccus parkwayensis</name>
    <dbReference type="NCBI Taxonomy" id="2813578"/>
    <lineage>
        <taxon>Bacteria</taxon>
        <taxon>Pseudomonadati</taxon>
        <taxon>Myxococcota</taxon>
        <taxon>Myxococcia</taxon>
        <taxon>Myxococcales</taxon>
        <taxon>Cystobacterineae</taxon>
        <taxon>Myxococcaceae</taxon>
        <taxon>Pyxidicoccus</taxon>
    </lineage>
</organism>
<evidence type="ECO:0000313" key="2">
    <source>
        <dbReference type="Proteomes" id="UP000662747"/>
    </source>
</evidence>